<evidence type="ECO:0000313" key="4">
    <source>
        <dbReference type="Proteomes" id="UP000503096"/>
    </source>
</evidence>
<sequence length="425" mass="44374">MKKFGWLGLVVVACALLAACSNEGRNQNSADLRVVHAVPGLDAIDVLVNDDPKASGVTYTNISEFTNFKAGSRNVKVRTSANGTVIVERDLAFIDGTRTTMLVVGFPNAVATLQLLDDYFSPRNNKIAVRLASATINLLPVDLYFGTSADISNATPLIGGVGFGNTSQYIEMDEGTYTVILTESGTKNIMFQAAPRAFGGGSENTIVSFPANGGGLTNAMLLTMDGGTFVANPLARVKYANAILGSTLNFRANGVAFANDTVYTSVATSYTTVASGARTLTIESSNVPGTSIATLAKTLDAAGDFTVVAVNTLAAPELVVFTDANIFPATTVANVRYANVLPSAAAVDVVVNTESKATNLAFKSATVTTPITLAADTTYTFTFKRAGTETVIATLAGVALEPAAVYTVWLFGPDSGPIIRVVRDR</sequence>
<dbReference type="EMBL" id="CP053073">
    <property type="protein sequence ID" value="QJR14595.1"/>
    <property type="molecule type" value="Genomic_DNA"/>
</dbReference>
<organism evidence="3 4">
    <name type="scientific">Usitatibacter palustris</name>
    <dbReference type="NCBI Taxonomy" id="2732487"/>
    <lineage>
        <taxon>Bacteria</taxon>
        <taxon>Pseudomonadati</taxon>
        <taxon>Pseudomonadota</taxon>
        <taxon>Betaproteobacteria</taxon>
        <taxon>Nitrosomonadales</taxon>
        <taxon>Usitatibacteraceae</taxon>
        <taxon>Usitatibacter</taxon>
    </lineage>
</organism>
<dbReference type="AlphaFoldDB" id="A0A6M4H5Y3"/>
<feature type="domain" description="DUF4397" evidence="2">
    <location>
        <begin position="333"/>
        <end position="423"/>
    </location>
</feature>
<reference evidence="3 4" key="1">
    <citation type="submission" date="2020-04" db="EMBL/GenBank/DDBJ databases">
        <title>Usitatibacter rugosus gen. nov., sp. nov. and Usitatibacter palustris sp. nov., novel members of Usitatibacteraceae fam. nov. within the order Nitrosomonadales isolated from soil.</title>
        <authorList>
            <person name="Huber K.J."/>
            <person name="Neumann-Schaal M."/>
            <person name="Geppert A."/>
            <person name="Luckner M."/>
            <person name="Wanner G."/>
            <person name="Overmann J."/>
        </authorList>
    </citation>
    <scope>NUCLEOTIDE SEQUENCE [LARGE SCALE GENOMIC DNA]</scope>
    <source>
        <strain evidence="3 4">Swamp67</strain>
    </source>
</reference>
<keyword evidence="1" id="KW-0732">Signal</keyword>
<dbReference type="InterPro" id="IPR025510">
    <property type="entry name" value="DUF4397"/>
</dbReference>
<dbReference type="KEGG" id="upl:DSM104440_01397"/>
<feature type="chain" id="PRO_5027081140" description="DUF4397 domain-containing protein" evidence="1">
    <location>
        <begin position="19"/>
        <end position="425"/>
    </location>
</feature>
<feature type="signal peptide" evidence="1">
    <location>
        <begin position="1"/>
        <end position="18"/>
    </location>
</feature>
<protein>
    <recommendedName>
        <fullName evidence="2">DUF4397 domain-containing protein</fullName>
    </recommendedName>
</protein>
<dbReference type="RefSeq" id="WP_171161333.1">
    <property type="nucleotide sequence ID" value="NZ_CP053073.1"/>
</dbReference>
<dbReference type="Proteomes" id="UP000503096">
    <property type="component" value="Chromosome"/>
</dbReference>
<evidence type="ECO:0000256" key="1">
    <source>
        <dbReference type="SAM" id="SignalP"/>
    </source>
</evidence>
<feature type="domain" description="DUF4397" evidence="2">
    <location>
        <begin position="30"/>
        <end position="144"/>
    </location>
</feature>
<gene>
    <name evidence="3" type="ORF">DSM104440_01397</name>
</gene>
<keyword evidence="4" id="KW-1185">Reference proteome</keyword>
<accession>A0A6M4H5Y3</accession>
<proteinExistence type="predicted"/>
<name>A0A6M4H5Y3_9PROT</name>
<evidence type="ECO:0000259" key="2">
    <source>
        <dbReference type="Pfam" id="PF14344"/>
    </source>
</evidence>
<dbReference type="Pfam" id="PF14344">
    <property type="entry name" value="DUF4397"/>
    <property type="match status" value="2"/>
</dbReference>
<dbReference type="PROSITE" id="PS51257">
    <property type="entry name" value="PROKAR_LIPOPROTEIN"/>
    <property type="match status" value="1"/>
</dbReference>
<evidence type="ECO:0000313" key="3">
    <source>
        <dbReference type="EMBL" id="QJR14595.1"/>
    </source>
</evidence>
<dbReference type="InParanoid" id="A0A6M4H5Y3"/>